<proteinExistence type="predicted"/>
<keyword evidence="4" id="KW-1185">Reference proteome</keyword>
<feature type="transmembrane region" description="Helical" evidence="1">
    <location>
        <begin position="2923"/>
        <end position="2942"/>
    </location>
</feature>
<reference evidence="4" key="1">
    <citation type="journal article" date="2006" name="PLoS Biol.">
        <title>Macronuclear genome sequence of the ciliate Tetrahymena thermophila, a model eukaryote.</title>
        <authorList>
            <person name="Eisen J.A."/>
            <person name="Coyne R.S."/>
            <person name="Wu M."/>
            <person name="Wu D."/>
            <person name="Thiagarajan M."/>
            <person name="Wortman J.R."/>
            <person name="Badger J.H."/>
            <person name="Ren Q."/>
            <person name="Amedeo P."/>
            <person name="Jones K.M."/>
            <person name="Tallon L.J."/>
            <person name="Delcher A.L."/>
            <person name="Salzberg S.L."/>
            <person name="Silva J.C."/>
            <person name="Haas B.J."/>
            <person name="Majoros W.H."/>
            <person name="Farzad M."/>
            <person name="Carlton J.M."/>
            <person name="Smith R.K. Jr."/>
            <person name="Garg J."/>
            <person name="Pearlman R.E."/>
            <person name="Karrer K.M."/>
            <person name="Sun L."/>
            <person name="Manning G."/>
            <person name="Elde N.C."/>
            <person name="Turkewitz A.P."/>
            <person name="Asai D.J."/>
            <person name="Wilkes D.E."/>
            <person name="Wang Y."/>
            <person name="Cai H."/>
            <person name="Collins K."/>
            <person name="Stewart B.A."/>
            <person name="Lee S.R."/>
            <person name="Wilamowska K."/>
            <person name="Weinberg Z."/>
            <person name="Ruzzo W.L."/>
            <person name="Wloga D."/>
            <person name="Gaertig J."/>
            <person name="Frankel J."/>
            <person name="Tsao C.-C."/>
            <person name="Gorovsky M.A."/>
            <person name="Keeling P.J."/>
            <person name="Waller R.F."/>
            <person name="Patron N.J."/>
            <person name="Cherry J.M."/>
            <person name="Stover N.A."/>
            <person name="Krieger C.J."/>
            <person name="del Toro C."/>
            <person name="Ryder H.F."/>
            <person name="Williamson S.C."/>
            <person name="Barbeau R.A."/>
            <person name="Hamilton E.P."/>
            <person name="Orias E."/>
        </authorList>
    </citation>
    <scope>NUCLEOTIDE SEQUENCE [LARGE SCALE GENOMIC DNA]</scope>
    <source>
        <strain evidence="4">SB210</strain>
    </source>
</reference>
<dbReference type="GeneID" id="7826000"/>
<dbReference type="OrthoDB" id="307937at2759"/>
<name>Q24FA2_TETTS</name>
<sequence>MNPIHILFYFLALAFQASFQQSSPPPPPPPCSIPQCISSNNCVTPSLSQCIDSSMNCSFPQSNQCIIQSSKLCSVPTSQQCIDPSSKICSTPSSSQCIDSSSKQCTTLSQNQCLDTNLICNQFSISNYVGKSNDNKCLMVNQIGNNVQCMISNNICITQLFNSCVDYSAEQSNPSSQYIGLITNSNTQQSQYICAQLNTIVAIGQQIYQLKLPYCQDTQNKVIDLTQQNNFVAIDSSKYSCLYADQTSTSGISICQPGHCILNNNVCTSLSISQPSRLTDGSCAKLNTTVAIECQQDHPFTTNSICFDQQKKFCTQILDFSINAIGILPNGDCVQQNQVYDNIQLCSDQSCIIKVGNKFKCIPFDDTYIGIDKDGLCLQLGQSTAVKCKKKKFCIEQTNFTCVELTSDPQFPDRIAREKITMKCLSQNNDNGQNIEICATGLCLLTTSSLPPSDFCVFYGDTIINSQGTYGPYIGIESITERCLLENEQTSKNIMRCYGNNYCILTQGSQQSCVALKFIFPPDLQNPPLQNQAAKNKNDDTCQPVNQPNSISCAGPYTCLNGDKCVSLIDSSYTDTVLVGRDANSYDCVEIKKYAIFCKIDFCLQDDQCLPLDSQNVGRELYTSSCLSDNQNTSQLISQCIDGYCISTPFYKTYSCIKLDYDIKKNALGIDAQQNCLPAYTPVAVKCFEGMACLGTNNQCQYVDPNQFNKCTLNGKCSSSIYNCSQCNYQYCLKSSTCVPIDNYCQDSLGRCEDKTSGICNVCPQQHCLDKQNGKCIAFLDMKMKANECIQQIRPDTPCQIIDMNIFSSDSNLLCADSQNICILQNQANLKFQCRRCPINFFNLGDNRCLSFQQRDTSNVQSTSTIFSLNLIYVPEDQCQGAICKQTNKQKCPIGCYSCKDLNFCTKCIEGYFLYTSQDLSVQCVKCDYDFQLITQYPDSQKIPLATTNIYQKCLDCSLEINDIWNNKQISTKICQQVVVKFTIDSSKSLILIQNQPSFGNSYTINPIINPYIYQYPKFQLSQVNSCSFLYCAFCQYQQVQGYYQQVCIKCVTGYYLNLYNQCVQCNSYCKQCELGYLNNQGIKVYYYQLSVQQRQYVNIYLLQPFCQICIGTNYVISYNLNNCEQCSNNCATCQYANKNGYLNAGYQNIVQLDYFSFQYQQYYKKCTRCQSVTQTVQPDGSCQDGKISFCNLYALQDGSKINLIYNFNNNWSQVVCWACNNYYILSKNKKSCKKNTDLNGACLKFDTTSTKCSLCQQFALDVSDKNNRSCNIDLPCKNQINQCDKCQYSYYNNDLNEKVIYFKCVQCQQQNYMVTLLGCDQCQEGCSTCYEMAYDIYQQKYNLTADIIYGDTDYNIQTRLNYKSIFQTQKYCSSCYDGYYLDPVQQICIKSPCGQLCNNCVFQLNKFFCLDCNQTAVLESIKSIYIFMVNFFFGKNYISQQMQISTFSAEQQSCQICPYLCETCDQSNNQFKNTYSIYQTKCYSCKTIAQLQAASQGEFQSYFQGYEIRFDKQRFQCTICKIGDQSCYFKKVTKLYVTCLNIDSIGLGTRDSPLNLNMISEISNFDNIILGEQNPNLAFVGLNEISLKQLDLQLVFSSELSQCKLTKSLILKSNLQQSIKSLEVLHLNITYEQVQDKQFYFLQIGPTVIQGFTNVTISNMNIDSYSIDFDKFNIGFQIFSSILKQVYISNIKFIRKQQGPQNILSIFINNLQNSLVLQNVTFDNLTFNNSQVVQLQYTQNLINPSIQILLDSIKISNVVFNASNFIQIIQNNTSITVKNNLINSCLFDNQSLFFNYLIFNQQFINTFRASGLILSDNQIQNYSKILTFNQFISIMLTNIQIRNNTLQQESQIINQNPSLFEVNCLETKSFIVTNNTIKQYMFFNILRTTNQFPNYLHLQDIQYIQNVIYSNQFIFLTDNNQKIDEFILQFTSIKSNLIISNPSTNLQACNFISLSNVDNIVVLNTEINDYAQIQFLKVQQVNNLKIKVLKSQQTNQNIINYSIVEIKSLLYQLLLKSVLIQNTSFQKSLITITLKQKPHDKNMNKSFQIQDIQVINCIVNITQQQFSTAPIQINSQIQDTIKISNLLVQDSSLVYQIKADEVSSKIATCAYIEALIGEIELTNCRFLNNYSVQKNNCLVLNTKSFVINSSQFNNDYSKIDFSNTTVIGGFIQSYTQSAYITDSNFYGGIAKQGGAIYIKFDISGYLSIQNTAFISNLSFNSFDGQSKGGALYLDSQLCSFYGEIQASIFMQNVALYQGGVIFLQNSNFKKLINIDNTQFIDNFSEFGSVFYFSFQQKQNNIFQLKNSQINYNPVSISQHPLVIRIKKYLIKENVSFQQLCLIGFFEIYLQNNQFIMANQQYSSLLQTNFGIKTLIEAQDVQYFLDQNNQYSNVNYQVSLITLLNILQVNIYNSIFSNSYSQIANTFLQIYSNYIQISYSQFTNNQCLACQYGLIQLKSYYLMVINNQFEQNKVEDKGVLYIYKIDSFNSRFLQGFSDLNYMKQLSFNRFENNFSQQSGGAVYIDNSSIYFFNCSFVGNKANKSNGGAIYYKGIDQKTNIKVEQSFFVYNTAQIGGAIYSESGQSIQNLNTKNTFIYNIAQSFSFNIFQYPHHMVVLLNQVQLNNNTVYHSSGKLDKKLSIQFMTQENEYFKIFPVNVTLKVILNDTQNAYLSSSQITQQSGNFELNQLTLNGKFGQTVKLTFVSKLIKSPIYDQKTGEITSYNTTQNSVDLIVQFIQSCELGYWHIQNQNFDFCYRCNNPLFNYQPGGKCMKCPSYGICDGGMIFLKNGYWRLNLTSPDIYQCNTEVNSCTGDIDIYQNSGKITRDINIRYCQKGSLGPLCSDCDIYAKFWNESYAQDGGLNCVNCSSHNSLWLFVLIMILNSILTVYMVNVFLKQVALTIQIKVLYQMKIYIPRNIQQTSFYIKLITSYLQIFMIVSYIIKNQLQKYQTFLSPVSDSGKQALFSLDCSFIDIYKSVDMNYVFVKVLIGQALIFSYIILFIILYITQIAILKQKFKFIDIFSGINFIFIANQPSVVQQIMGSASCVNLYGKNFVKSFSSVDCDDQYSQHRNMILYPLLGLWVILIPLFLLLKLRSVKEKLNRLNNLKIYGIFYFEYKDQFYYWEIVKMFLKSLIVIVNNQFLDEQNPLKSSILCFILLVYSISIKQFKPNCNTTLNYVEQLVYIFCSISIGLCAFLSEAQESYQQSSKTAAFSILIIVNIFSVGFLVKNILYIIIKEQISSFATIISQKIQNLPKLKYFLNKIGYVDRLKILNLWKNLRIIIQSPKFKQLNENHSKHIYQNINKNYQQNKQQLTHNPYQTII</sequence>
<dbReference type="PANTHER" id="PTHR11319">
    <property type="entry name" value="G PROTEIN-COUPLED RECEPTOR-RELATED"/>
    <property type="match status" value="1"/>
</dbReference>
<dbReference type="PANTHER" id="PTHR11319:SF35">
    <property type="entry name" value="OUTER MEMBRANE PROTEIN PMPC-RELATED"/>
    <property type="match status" value="1"/>
</dbReference>
<feature type="transmembrane region" description="Helical" evidence="1">
    <location>
        <begin position="3074"/>
        <end position="3092"/>
    </location>
</feature>
<organism evidence="3 4">
    <name type="scientific">Tetrahymena thermophila (strain SB210)</name>
    <dbReference type="NCBI Taxonomy" id="312017"/>
    <lineage>
        <taxon>Eukaryota</taxon>
        <taxon>Sar</taxon>
        <taxon>Alveolata</taxon>
        <taxon>Ciliophora</taxon>
        <taxon>Intramacronucleata</taxon>
        <taxon>Oligohymenophorea</taxon>
        <taxon>Hymenostomatida</taxon>
        <taxon>Tetrahymenina</taxon>
        <taxon>Tetrahymenidae</taxon>
        <taxon>Tetrahymena</taxon>
    </lineage>
</organism>
<feature type="signal peptide" evidence="2">
    <location>
        <begin position="1"/>
        <end position="19"/>
    </location>
</feature>
<dbReference type="Proteomes" id="UP000009168">
    <property type="component" value="Unassembled WGS sequence"/>
</dbReference>
<dbReference type="KEGG" id="tet:TTHERM_01008720"/>
<evidence type="ECO:0000313" key="4">
    <source>
        <dbReference type="Proteomes" id="UP000009168"/>
    </source>
</evidence>
<keyword evidence="1" id="KW-1133">Transmembrane helix</keyword>
<evidence type="ECO:0000313" key="3">
    <source>
        <dbReference type="EMBL" id="EAS06460.3"/>
    </source>
</evidence>
<feature type="transmembrane region" description="Helical" evidence="1">
    <location>
        <begin position="2983"/>
        <end position="3007"/>
    </location>
</feature>
<accession>Q24FA2</accession>
<dbReference type="EMBL" id="GG662290">
    <property type="protein sequence ID" value="EAS06460.3"/>
    <property type="molecule type" value="Genomic_DNA"/>
</dbReference>
<dbReference type="HOGENOM" id="CLU_002725_0_0_1"/>
<keyword evidence="1" id="KW-0472">Membrane</keyword>
<dbReference type="InParanoid" id="Q24FA2"/>
<feature type="chain" id="PRO_5004202315" evidence="2">
    <location>
        <begin position="20"/>
        <end position="3323"/>
    </location>
</feature>
<keyword evidence="2" id="KW-0732">Signal</keyword>
<protein>
    <submittedName>
        <fullName evidence="3">Transmembrane protein, putative</fullName>
    </submittedName>
</protein>
<evidence type="ECO:0000256" key="2">
    <source>
        <dbReference type="SAM" id="SignalP"/>
    </source>
</evidence>
<evidence type="ECO:0000256" key="1">
    <source>
        <dbReference type="SAM" id="Phobius"/>
    </source>
</evidence>
<feature type="transmembrane region" description="Helical" evidence="1">
    <location>
        <begin position="3210"/>
        <end position="3236"/>
    </location>
</feature>
<keyword evidence="1 3" id="KW-0812">Transmembrane</keyword>
<dbReference type="RefSeq" id="XP_001026705.3">
    <property type="nucleotide sequence ID" value="XM_001026705.3"/>
</dbReference>
<feature type="transmembrane region" description="Helical" evidence="1">
    <location>
        <begin position="3181"/>
        <end position="3198"/>
    </location>
</feature>
<gene>
    <name evidence="3" type="ORF">TTHERM_01008720</name>
</gene>
<feature type="transmembrane region" description="Helical" evidence="1">
    <location>
        <begin position="2873"/>
        <end position="2895"/>
    </location>
</feature>